<dbReference type="InterPro" id="IPR052051">
    <property type="entry name" value="TCR_complex_component"/>
</dbReference>
<reference evidence="10" key="3">
    <citation type="submission" date="2025-09" db="UniProtKB">
        <authorList>
            <consortium name="Ensembl"/>
        </authorList>
    </citation>
    <scope>IDENTIFICATION</scope>
</reference>
<evidence type="ECO:0000256" key="5">
    <source>
        <dbReference type="ARBA" id="ARBA00023136"/>
    </source>
</evidence>
<feature type="compositionally biased region" description="Low complexity" evidence="8">
    <location>
        <begin position="1"/>
        <end position="16"/>
    </location>
</feature>
<dbReference type="Pfam" id="PF07686">
    <property type="entry name" value="V-set"/>
    <property type="match status" value="1"/>
</dbReference>
<comment type="subcellular location">
    <subcellularLocation>
        <location evidence="1">Cell membrane</location>
    </subcellularLocation>
</comment>
<organism evidence="10 11">
    <name type="scientific">Coturnix japonica</name>
    <name type="common">Japanese quail</name>
    <name type="synonym">Coturnix coturnix japonica</name>
    <dbReference type="NCBI Taxonomy" id="93934"/>
    <lineage>
        <taxon>Eukaryota</taxon>
        <taxon>Metazoa</taxon>
        <taxon>Chordata</taxon>
        <taxon>Craniata</taxon>
        <taxon>Vertebrata</taxon>
        <taxon>Euteleostomi</taxon>
        <taxon>Archelosauria</taxon>
        <taxon>Archosauria</taxon>
        <taxon>Dinosauria</taxon>
        <taxon>Saurischia</taxon>
        <taxon>Theropoda</taxon>
        <taxon>Coelurosauria</taxon>
        <taxon>Aves</taxon>
        <taxon>Neognathae</taxon>
        <taxon>Galloanserae</taxon>
        <taxon>Galliformes</taxon>
        <taxon>Phasianidae</taxon>
        <taxon>Perdicinae</taxon>
        <taxon>Coturnix</taxon>
    </lineage>
</organism>
<dbReference type="PANTHER" id="PTHR19433:SF111">
    <property type="entry name" value="T CELL RECEPTOR ALPHA VARIABLE 4"/>
    <property type="match status" value="1"/>
</dbReference>
<reference evidence="10" key="2">
    <citation type="submission" date="2025-08" db="UniProtKB">
        <authorList>
            <consortium name="Ensembl"/>
        </authorList>
    </citation>
    <scope>IDENTIFICATION</scope>
</reference>
<keyword evidence="11" id="KW-1185">Reference proteome</keyword>
<dbReference type="PANTHER" id="PTHR19433">
    <property type="entry name" value="T-CELL RECEPTOR ALPHA CHAIN V REGION-RELATED"/>
    <property type="match status" value="1"/>
</dbReference>
<evidence type="ECO:0000256" key="8">
    <source>
        <dbReference type="SAM" id="MobiDB-lite"/>
    </source>
</evidence>
<dbReference type="GO" id="GO:0005886">
    <property type="term" value="C:plasma membrane"/>
    <property type="evidence" value="ECO:0007669"/>
    <property type="project" value="UniProtKB-SubCell"/>
</dbReference>
<protein>
    <recommendedName>
        <fullName evidence="9">Ig-like domain-containing protein</fullName>
    </recommendedName>
</protein>
<keyword evidence="7" id="KW-0325">Glycoprotein</keyword>
<dbReference type="InterPro" id="IPR013106">
    <property type="entry name" value="Ig_V-set"/>
</dbReference>
<dbReference type="Ensembl" id="ENSCJPT00005032823.1">
    <property type="protein sequence ID" value="ENSCJPP00005024032.1"/>
    <property type="gene ID" value="ENSCJPG00005018989.1"/>
</dbReference>
<keyword evidence="4" id="KW-0391">Immunity</keyword>
<dbReference type="AlphaFoldDB" id="A0A8C2UBD7"/>
<dbReference type="SUPFAM" id="SSF48726">
    <property type="entry name" value="Immunoglobulin"/>
    <property type="match status" value="1"/>
</dbReference>
<keyword evidence="5" id="KW-0472">Membrane</keyword>
<evidence type="ECO:0000256" key="4">
    <source>
        <dbReference type="ARBA" id="ARBA00022859"/>
    </source>
</evidence>
<keyword evidence="2" id="KW-1003">Cell membrane</keyword>
<feature type="region of interest" description="Disordered" evidence="8">
    <location>
        <begin position="1"/>
        <end position="20"/>
    </location>
</feature>
<dbReference type="SMART" id="SM00406">
    <property type="entry name" value="IGv"/>
    <property type="match status" value="1"/>
</dbReference>
<dbReference type="GeneTree" id="ENSGT00940000162998"/>
<name>A0A8C2UBD7_COTJA</name>
<dbReference type="InterPro" id="IPR007110">
    <property type="entry name" value="Ig-like_dom"/>
</dbReference>
<sequence>KELSQQSLSSPLTQTSEGTGINITCSHPKIQINDYIHWYRQLPDRGPAFIVSVFKGSKEVPDPEGRLLVSADRRSSALWLARPRLADAAVYYCAVGTRGVEPGLRPDTNRFGRGGAPWFPGPQGAMRHLRLGPPELTVLTWRMSLAMLGILWNKAFQLHTSMSAACRGHKHLPVVPTVSLSSDYEIV</sequence>
<evidence type="ECO:0000256" key="1">
    <source>
        <dbReference type="ARBA" id="ARBA00004236"/>
    </source>
</evidence>
<accession>A0A8C2UBD7</accession>
<evidence type="ECO:0000313" key="10">
    <source>
        <dbReference type="Ensembl" id="ENSCJPP00005024032.1"/>
    </source>
</evidence>
<reference evidence="10" key="1">
    <citation type="submission" date="2015-11" db="EMBL/GenBank/DDBJ databases">
        <authorList>
            <consortium name="International Coturnix japonica Genome Analysis Consortium"/>
            <person name="Warren W."/>
            <person name="Burt D.W."/>
            <person name="Antin P.B."/>
            <person name="Lanford R."/>
            <person name="Gros J."/>
            <person name="Wilson R.K."/>
        </authorList>
    </citation>
    <scope>NUCLEOTIDE SEQUENCE [LARGE SCALE GENOMIC DNA]</scope>
</reference>
<dbReference type="PROSITE" id="PS50835">
    <property type="entry name" value="IG_LIKE"/>
    <property type="match status" value="1"/>
</dbReference>
<evidence type="ECO:0000256" key="7">
    <source>
        <dbReference type="ARBA" id="ARBA00023180"/>
    </source>
</evidence>
<dbReference type="GO" id="GO:0009617">
    <property type="term" value="P:response to bacterium"/>
    <property type="evidence" value="ECO:0007669"/>
    <property type="project" value="TreeGrafter"/>
</dbReference>
<keyword evidence="6" id="KW-1015">Disulfide bond</keyword>
<dbReference type="Gene3D" id="2.60.40.10">
    <property type="entry name" value="Immunoglobulins"/>
    <property type="match status" value="1"/>
</dbReference>
<keyword evidence="3" id="KW-0732">Signal</keyword>
<feature type="domain" description="Ig-like" evidence="9">
    <location>
        <begin position="1"/>
        <end position="95"/>
    </location>
</feature>
<dbReference type="GO" id="GO:0002376">
    <property type="term" value="P:immune system process"/>
    <property type="evidence" value="ECO:0007669"/>
    <property type="project" value="UniProtKB-KW"/>
</dbReference>
<proteinExistence type="predicted"/>
<evidence type="ECO:0000256" key="3">
    <source>
        <dbReference type="ARBA" id="ARBA00022729"/>
    </source>
</evidence>
<dbReference type="InterPro" id="IPR013783">
    <property type="entry name" value="Ig-like_fold"/>
</dbReference>
<evidence type="ECO:0000256" key="6">
    <source>
        <dbReference type="ARBA" id="ARBA00023157"/>
    </source>
</evidence>
<evidence type="ECO:0000313" key="11">
    <source>
        <dbReference type="Proteomes" id="UP000694412"/>
    </source>
</evidence>
<evidence type="ECO:0000259" key="9">
    <source>
        <dbReference type="PROSITE" id="PS50835"/>
    </source>
</evidence>
<dbReference type="InterPro" id="IPR036179">
    <property type="entry name" value="Ig-like_dom_sf"/>
</dbReference>
<dbReference type="Proteomes" id="UP000694412">
    <property type="component" value="Chromosome 27"/>
</dbReference>
<evidence type="ECO:0000256" key="2">
    <source>
        <dbReference type="ARBA" id="ARBA00022475"/>
    </source>
</evidence>